<dbReference type="SUPFAM" id="SSF48695">
    <property type="entry name" value="Multiheme cytochromes"/>
    <property type="match status" value="1"/>
</dbReference>
<gene>
    <name evidence="1" type="ORF">EGC82_11240</name>
</gene>
<sequence length="697" mass="77989">MKIQSKTLIALLMIGMWGCGSDDKTVVALDQPVTDNPTTQTPAEGKVVNEAWNYIDSPYMEFGDSSLKGQVQLYVGRMEDNVQPWVSSALLRSFSGDLSGDMNGDGVINHRDSTLAGIKNVEAGPISYVQTEDMREYLATNPDGLGAGTSRPDIFVEGIYSHFDLLRFVVGTHDDLRFEGDIISYKDSAYDTYEFNLSWDQNQDGVFDEKDGEYYNSDDWHFAYENSRGQNTFYAGSRLDYTYRRMDQTWLREGQQVRFLPHHEAMTNRRHWIWKQEQDRLAASDGKFIIPILMHSGGAELTIPEFQAQRNPSPEIIATNVEVKAFNLRSDVWQPGHITSMDVWMSVAEQTGERYSFTWWPVMSSGAIVNNFSLMEHPYSGPYGGWMASIPYQGELVAALDFAMAPFPTCDFKLDGSPTAAGEGEIPQDICNQEWLSFQGIGGNNLSEVAGANLLSYPPEYMALVTLSATAFNNVDEIDMHYGDRDSKEMYVAKSELQFSTLNSLGDFDLYPTVDATQTARLRQVVAATKDTTVGNAKILDQTHFGWNISDCTQCHNENKQPLGHGGQSWPTNSADGFDYIQPYYCASCHGSNGASEGHNRGARCFWCHNTNNPDGLHMKNHGDASLAKFVPAEENVSNQRTASGQQLDFDGTEKPYDDLWFPSHNSDYNLSKTYPDPYSCTACHGVDKEPIEYVVE</sequence>
<name>A0A3G8LUW7_9GAMM</name>
<reference evidence="2" key="1">
    <citation type="submission" date="2018-11" db="EMBL/GenBank/DDBJ databases">
        <title>Shewanella sp. M2.</title>
        <authorList>
            <person name="Hwang Y.J."/>
            <person name="Hwang C.Y."/>
        </authorList>
    </citation>
    <scope>NUCLEOTIDE SEQUENCE [LARGE SCALE GENOMIC DNA]</scope>
    <source>
        <strain evidence="2">LMG 19866</strain>
    </source>
</reference>
<proteinExistence type="predicted"/>
<dbReference type="InterPro" id="IPR036280">
    <property type="entry name" value="Multihaem_cyt_sf"/>
</dbReference>
<dbReference type="KEGG" id="slj:EGC82_11240"/>
<dbReference type="OrthoDB" id="6245000at2"/>
<protein>
    <submittedName>
        <fullName evidence="1">Uncharacterized protein</fullName>
    </submittedName>
</protein>
<dbReference type="RefSeq" id="WP_124730844.1">
    <property type="nucleotide sequence ID" value="NZ_CBCSKC010000101.1"/>
</dbReference>
<keyword evidence="2" id="KW-1185">Reference proteome</keyword>
<evidence type="ECO:0000313" key="1">
    <source>
        <dbReference type="EMBL" id="AZG73287.1"/>
    </source>
</evidence>
<dbReference type="Proteomes" id="UP000278035">
    <property type="component" value="Chromosome"/>
</dbReference>
<organism evidence="1 2">
    <name type="scientific">Shewanella livingstonensis</name>
    <dbReference type="NCBI Taxonomy" id="150120"/>
    <lineage>
        <taxon>Bacteria</taxon>
        <taxon>Pseudomonadati</taxon>
        <taxon>Pseudomonadota</taxon>
        <taxon>Gammaproteobacteria</taxon>
        <taxon>Alteromonadales</taxon>
        <taxon>Shewanellaceae</taxon>
        <taxon>Shewanella</taxon>
    </lineage>
</organism>
<accession>A0A3G8LUW7</accession>
<dbReference type="EMBL" id="CP034015">
    <property type="protein sequence ID" value="AZG73287.1"/>
    <property type="molecule type" value="Genomic_DNA"/>
</dbReference>
<evidence type="ECO:0000313" key="2">
    <source>
        <dbReference type="Proteomes" id="UP000278035"/>
    </source>
</evidence>
<dbReference type="AlphaFoldDB" id="A0A3G8LUW7"/>